<feature type="compositionally biased region" description="Polar residues" evidence="1">
    <location>
        <begin position="77"/>
        <end position="94"/>
    </location>
</feature>
<sequence length="231" mass="25056">MPPTPVLSLPRTPRPALPPHSSSHSQETPRVNKAQPCYLQTWTRSTRTRSAECTTSTAPPHISTPAPRGEERRPGKASSTAAISGSIVSTQVQPESREPQLPAWSPRDTRMTTDTKRGPRAPTVARISAPQPRQELRLYAPPPPWAHHTQPVLKDSREGTVAIAVVLTTYPPQPQAQQHTWTLVVKSPATRSSSEAFPSHGRKASKSAGATPKDSGRPPPLQRNSTVLTGR</sequence>
<keyword evidence="3" id="KW-1185">Reference proteome</keyword>
<gene>
    <name evidence="2" type="ORF">EPR50_G00183670</name>
</gene>
<dbReference type="EMBL" id="SCKG01000018">
    <property type="protein sequence ID" value="TDH00082.1"/>
    <property type="molecule type" value="Genomic_DNA"/>
</dbReference>
<accession>A0A484C8D8</accession>
<dbReference type="Proteomes" id="UP000295070">
    <property type="component" value="Chromosome 18"/>
</dbReference>
<feature type="region of interest" description="Disordered" evidence="1">
    <location>
        <begin position="1"/>
        <end position="150"/>
    </location>
</feature>
<organism evidence="2 3">
    <name type="scientific">Perca flavescens</name>
    <name type="common">American yellow perch</name>
    <name type="synonym">Morone flavescens</name>
    <dbReference type="NCBI Taxonomy" id="8167"/>
    <lineage>
        <taxon>Eukaryota</taxon>
        <taxon>Metazoa</taxon>
        <taxon>Chordata</taxon>
        <taxon>Craniata</taxon>
        <taxon>Vertebrata</taxon>
        <taxon>Euteleostomi</taxon>
        <taxon>Actinopterygii</taxon>
        <taxon>Neopterygii</taxon>
        <taxon>Teleostei</taxon>
        <taxon>Neoteleostei</taxon>
        <taxon>Acanthomorphata</taxon>
        <taxon>Eupercaria</taxon>
        <taxon>Perciformes</taxon>
        <taxon>Percoidei</taxon>
        <taxon>Percidae</taxon>
        <taxon>Percinae</taxon>
        <taxon>Perca</taxon>
    </lineage>
</organism>
<evidence type="ECO:0000313" key="2">
    <source>
        <dbReference type="EMBL" id="TDH00082.1"/>
    </source>
</evidence>
<reference evidence="2 3" key="1">
    <citation type="submission" date="2019-01" db="EMBL/GenBank/DDBJ databases">
        <title>A chromosome-scale genome assembly of the yellow perch, Perca flavescens.</title>
        <authorList>
            <person name="Feron R."/>
            <person name="Morvezen R."/>
            <person name="Bestin A."/>
            <person name="Haffray P."/>
            <person name="Klopp C."/>
            <person name="Zahm M."/>
            <person name="Cabau C."/>
            <person name="Roques C."/>
            <person name="Donnadieu C."/>
            <person name="Bouchez O."/>
            <person name="Christie M."/>
            <person name="Larson W."/>
            <person name="Guiguen Y."/>
        </authorList>
    </citation>
    <scope>NUCLEOTIDE SEQUENCE [LARGE SCALE GENOMIC DNA]</scope>
    <source>
        <strain evidence="2">YP-PL-M2</strain>
        <tissue evidence="2">Blood</tissue>
    </source>
</reference>
<dbReference type="AlphaFoldDB" id="A0A484C8D8"/>
<protein>
    <submittedName>
        <fullName evidence="2">Uncharacterized protein</fullName>
    </submittedName>
</protein>
<name>A0A484C8D8_PERFV</name>
<proteinExistence type="predicted"/>
<evidence type="ECO:0000256" key="1">
    <source>
        <dbReference type="SAM" id="MobiDB-lite"/>
    </source>
</evidence>
<feature type="compositionally biased region" description="Polar residues" evidence="1">
    <location>
        <begin position="20"/>
        <end position="29"/>
    </location>
</feature>
<comment type="caution">
    <text evidence="2">The sequence shown here is derived from an EMBL/GenBank/DDBJ whole genome shotgun (WGS) entry which is preliminary data.</text>
</comment>
<feature type="compositionally biased region" description="Basic and acidic residues" evidence="1">
    <location>
        <begin position="107"/>
        <end position="117"/>
    </location>
</feature>
<evidence type="ECO:0000313" key="3">
    <source>
        <dbReference type="Proteomes" id="UP000295070"/>
    </source>
</evidence>
<feature type="compositionally biased region" description="Polar residues" evidence="1">
    <location>
        <begin position="222"/>
        <end position="231"/>
    </location>
</feature>
<feature type="region of interest" description="Disordered" evidence="1">
    <location>
        <begin position="187"/>
        <end position="231"/>
    </location>
</feature>